<evidence type="ECO:0000313" key="1">
    <source>
        <dbReference type="EMBL" id="ROV89612.1"/>
    </source>
</evidence>
<protein>
    <submittedName>
        <fullName evidence="1">Uncharacterized protein</fullName>
    </submittedName>
</protein>
<sequence>MAPVATATARSVTWDPEYFANASTPVYLQVHYSDNTGFTADRIKFAKTGYSVWTVDEDVLTEKDRDGSDLVASLFLTFPISWPTHGRHRRRLILRTEPLNNGQIYSLLPEDTDPDDFPLNLIDQDLVQGSPLEGPCRQIQFLDLEGINTSEESWDEHVMTIGWLRQLADREELPSELSSFAYIVGPDDDMYSDAAGDAGRGAWSATRLGPLLTKEYLNEASEHYARVNSGATTNGWH</sequence>
<dbReference type="InParanoid" id="A0A423VFG9"/>
<reference evidence="1 2" key="1">
    <citation type="submission" date="2015-09" db="EMBL/GenBank/DDBJ databases">
        <title>Host preference determinants of Valsa canker pathogens revealed by comparative genomics.</title>
        <authorList>
            <person name="Yin Z."/>
            <person name="Huang L."/>
        </authorList>
    </citation>
    <scope>NUCLEOTIDE SEQUENCE [LARGE SCALE GENOMIC DNA]</scope>
    <source>
        <strain evidence="1 2">SXYLt</strain>
    </source>
</reference>
<gene>
    <name evidence="1" type="ORF">VPNG_10146</name>
</gene>
<evidence type="ECO:0000313" key="2">
    <source>
        <dbReference type="Proteomes" id="UP000285146"/>
    </source>
</evidence>
<keyword evidence="2" id="KW-1185">Reference proteome</keyword>
<name>A0A423VFG9_9PEZI</name>
<dbReference type="AlphaFoldDB" id="A0A423VFG9"/>
<comment type="caution">
    <text evidence="1">The sequence shown here is derived from an EMBL/GenBank/DDBJ whole genome shotgun (WGS) entry which is preliminary data.</text>
</comment>
<dbReference type="Proteomes" id="UP000285146">
    <property type="component" value="Unassembled WGS sequence"/>
</dbReference>
<dbReference type="EMBL" id="LKEB01000104">
    <property type="protein sequence ID" value="ROV89612.1"/>
    <property type="molecule type" value="Genomic_DNA"/>
</dbReference>
<proteinExistence type="predicted"/>
<accession>A0A423VFG9</accession>
<dbReference type="OrthoDB" id="5226254at2759"/>
<organism evidence="1 2">
    <name type="scientific">Cytospora leucostoma</name>
    <dbReference type="NCBI Taxonomy" id="1230097"/>
    <lineage>
        <taxon>Eukaryota</taxon>
        <taxon>Fungi</taxon>
        <taxon>Dikarya</taxon>
        <taxon>Ascomycota</taxon>
        <taxon>Pezizomycotina</taxon>
        <taxon>Sordariomycetes</taxon>
        <taxon>Sordariomycetidae</taxon>
        <taxon>Diaporthales</taxon>
        <taxon>Cytosporaceae</taxon>
        <taxon>Cytospora</taxon>
    </lineage>
</organism>